<comment type="subcellular location">
    <subcellularLocation>
        <location evidence="2">Cell membrane</location>
        <topology evidence="2">Multi-pass membrane protein</topology>
    </subcellularLocation>
</comment>
<dbReference type="SMART" id="SM00387">
    <property type="entry name" value="HATPase_c"/>
    <property type="match status" value="1"/>
</dbReference>
<dbReference type="Gene3D" id="3.30.565.10">
    <property type="entry name" value="Histidine kinase-like ATPase, C-terminal domain"/>
    <property type="match status" value="1"/>
</dbReference>
<dbReference type="InterPro" id="IPR003594">
    <property type="entry name" value="HATPase_dom"/>
</dbReference>
<dbReference type="PRINTS" id="PR00344">
    <property type="entry name" value="BCTRLSENSOR"/>
</dbReference>
<dbReference type="GO" id="GO:0005886">
    <property type="term" value="C:plasma membrane"/>
    <property type="evidence" value="ECO:0007669"/>
    <property type="project" value="UniProtKB-SubCell"/>
</dbReference>
<proteinExistence type="predicted"/>
<keyword evidence="6" id="KW-0808">Transferase</keyword>
<dbReference type="CDD" id="cd06225">
    <property type="entry name" value="HAMP"/>
    <property type="match status" value="1"/>
</dbReference>
<evidence type="ECO:0000256" key="6">
    <source>
        <dbReference type="ARBA" id="ARBA00022679"/>
    </source>
</evidence>
<dbReference type="InterPro" id="IPR036890">
    <property type="entry name" value="HATPase_C_sf"/>
</dbReference>
<dbReference type="InterPro" id="IPR003661">
    <property type="entry name" value="HisK_dim/P_dom"/>
</dbReference>
<feature type="domain" description="Histidine kinase" evidence="11">
    <location>
        <begin position="213"/>
        <end position="425"/>
    </location>
</feature>
<dbReference type="InterPro" id="IPR036097">
    <property type="entry name" value="HisK_dim/P_sf"/>
</dbReference>
<dbReference type="SUPFAM" id="SSF47384">
    <property type="entry name" value="Homodimeric domain of signal transducing histidine kinase"/>
    <property type="match status" value="1"/>
</dbReference>
<keyword evidence="10" id="KW-0812">Transmembrane</keyword>
<dbReference type="PROSITE" id="PS50109">
    <property type="entry name" value="HIS_KIN"/>
    <property type="match status" value="1"/>
</dbReference>
<evidence type="ECO:0000256" key="5">
    <source>
        <dbReference type="ARBA" id="ARBA00022553"/>
    </source>
</evidence>
<dbReference type="STRING" id="1123010.SAMN02745724_00933"/>
<dbReference type="InterPro" id="IPR004358">
    <property type="entry name" value="Sig_transdc_His_kin-like_C"/>
</dbReference>
<dbReference type="Proteomes" id="UP000198862">
    <property type="component" value="Unassembled WGS sequence"/>
</dbReference>
<dbReference type="PANTHER" id="PTHR44936">
    <property type="entry name" value="SENSOR PROTEIN CREC"/>
    <property type="match status" value="1"/>
</dbReference>
<evidence type="ECO:0000256" key="3">
    <source>
        <dbReference type="ARBA" id="ARBA00012438"/>
    </source>
</evidence>
<keyword evidence="14" id="KW-1185">Reference proteome</keyword>
<keyword evidence="5" id="KW-0597">Phosphoprotein</keyword>
<keyword evidence="4" id="KW-1003">Cell membrane</keyword>
<evidence type="ECO:0000256" key="2">
    <source>
        <dbReference type="ARBA" id="ARBA00004651"/>
    </source>
</evidence>
<feature type="domain" description="HAMP" evidence="12">
    <location>
        <begin position="159"/>
        <end position="205"/>
    </location>
</feature>
<evidence type="ECO:0000313" key="13">
    <source>
        <dbReference type="EMBL" id="SFC12026.1"/>
    </source>
</evidence>
<dbReference type="AlphaFoldDB" id="A0A1I1GKP2"/>
<dbReference type="GO" id="GO:0000155">
    <property type="term" value="F:phosphorelay sensor kinase activity"/>
    <property type="evidence" value="ECO:0007669"/>
    <property type="project" value="InterPro"/>
</dbReference>
<name>A0A1I1GKP2_9GAMM</name>
<dbReference type="SUPFAM" id="SSF55874">
    <property type="entry name" value="ATPase domain of HSP90 chaperone/DNA topoisomerase II/histidine kinase"/>
    <property type="match status" value="1"/>
</dbReference>
<keyword evidence="10" id="KW-1133">Transmembrane helix</keyword>
<dbReference type="OrthoDB" id="9804645at2"/>
<dbReference type="InterPro" id="IPR003660">
    <property type="entry name" value="HAMP_dom"/>
</dbReference>
<accession>A0A1I1GKP2</accession>
<dbReference type="InterPro" id="IPR050980">
    <property type="entry name" value="2C_sensor_his_kinase"/>
</dbReference>
<comment type="catalytic activity">
    <reaction evidence="1">
        <text>ATP + protein L-histidine = ADP + protein N-phospho-L-histidine.</text>
        <dbReference type="EC" id="2.7.13.3"/>
    </reaction>
</comment>
<dbReference type="RefSeq" id="WP_091980656.1">
    <property type="nucleotide sequence ID" value="NZ_FOLO01000005.1"/>
</dbReference>
<evidence type="ECO:0000256" key="4">
    <source>
        <dbReference type="ARBA" id="ARBA00022475"/>
    </source>
</evidence>
<organism evidence="13 14">
    <name type="scientific">Pseudoalteromonas denitrificans DSM 6059</name>
    <dbReference type="NCBI Taxonomy" id="1123010"/>
    <lineage>
        <taxon>Bacteria</taxon>
        <taxon>Pseudomonadati</taxon>
        <taxon>Pseudomonadota</taxon>
        <taxon>Gammaproteobacteria</taxon>
        <taxon>Alteromonadales</taxon>
        <taxon>Pseudoalteromonadaceae</taxon>
        <taxon>Pseudoalteromonas</taxon>
    </lineage>
</organism>
<evidence type="ECO:0000256" key="7">
    <source>
        <dbReference type="ARBA" id="ARBA00022741"/>
    </source>
</evidence>
<dbReference type="GO" id="GO:0005524">
    <property type="term" value="F:ATP binding"/>
    <property type="evidence" value="ECO:0007669"/>
    <property type="project" value="UniProtKB-KW"/>
</dbReference>
<evidence type="ECO:0000256" key="1">
    <source>
        <dbReference type="ARBA" id="ARBA00000085"/>
    </source>
</evidence>
<sequence length="426" mass="49279">MTRLFISFYVVLFCLISAYSFVEDVSVGTWLSDMMVIDKANDYIGVFYLMEHLHKSLDEQAFDKAITNFPSQSNTPLKMFNINNIDFDPKLFESDSIYVADEYNDLLYYRFKESDLIVRIGPINTYEPLTEYRSWYESGYYPFLALGIFLWILLFHTKLKRLDKAAIELGKGNLSVRVSQKGRHRVGSLNHSFNLMAIQIEKLVQGHKNLTNAVAHELRTPMARIRFQLDMLYEENDKNQREEYMYGISDDLNELSNLVDELLTFAKFDREPMTLKLQPNSLNDSINNVIRTRHFDSDIRINYQQQTNKFDFVPFEPKNLERAIGNLLTNAQKYTLDTVNIIIKHDKKLTSICIDDDGPGIPHENRVDIFQPFKRLDDSRTRETGGYGLGLAIVKQVAVRHGGNVSIETSPIGGARFILSWPRSPH</sequence>
<dbReference type="InterPro" id="IPR005467">
    <property type="entry name" value="His_kinase_dom"/>
</dbReference>
<dbReference type="PANTHER" id="PTHR44936:SF10">
    <property type="entry name" value="SENSOR PROTEIN RSTB"/>
    <property type="match status" value="1"/>
</dbReference>
<dbReference type="PROSITE" id="PS50885">
    <property type="entry name" value="HAMP"/>
    <property type="match status" value="1"/>
</dbReference>
<keyword evidence="9" id="KW-0067">ATP-binding</keyword>
<dbReference type="Gene3D" id="1.10.287.130">
    <property type="match status" value="1"/>
</dbReference>
<dbReference type="Pfam" id="PF00512">
    <property type="entry name" value="HisKA"/>
    <property type="match status" value="1"/>
</dbReference>
<evidence type="ECO:0000259" key="12">
    <source>
        <dbReference type="PROSITE" id="PS50885"/>
    </source>
</evidence>
<dbReference type="Pfam" id="PF02518">
    <property type="entry name" value="HATPase_c"/>
    <property type="match status" value="1"/>
</dbReference>
<dbReference type="SMART" id="SM00388">
    <property type="entry name" value="HisKA"/>
    <property type="match status" value="1"/>
</dbReference>
<dbReference type="EC" id="2.7.13.3" evidence="3"/>
<keyword evidence="10" id="KW-0472">Membrane</keyword>
<evidence type="ECO:0000259" key="11">
    <source>
        <dbReference type="PROSITE" id="PS50109"/>
    </source>
</evidence>
<gene>
    <name evidence="13" type="ORF">SAMN02745724_00933</name>
</gene>
<evidence type="ECO:0000256" key="8">
    <source>
        <dbReference type="ARBA" id="ARBA00022777"/>
    </source>
</evidence>
<reference evidence="13 14" key="1">
    <citation type="submission" date="2016-10" db="EMBL/GenBank/DDBJ databases">
        <authorList>
            <person name="de Groot N.N."/>
        </authorList>
    </citation>
    <scope>NUCLEOTIDE SEQUENCE [LARGE SCALE GENOMIC DNA]</scope>
    <source>
        <strain evidence="13 14">DSM 6059</strain>
    </source>
</reference>
<evidence type="ECO:0000256" key="9">
    <source>
        <dbReference type="ARBA" id="ARBA00022840"/>
    </source>
</evidence>
<evidence type="ECO:0000313" key="14">
    <source>
        <dbReference type="Proteomes" id="UP000198862"/>
    </source>
</evidence>
<keyword evidence="7" id="KW-0547">Nucleotide-binding</keyword>
<evidence type="ECO:0000256" key="10">
    <source>
        <dbReference type="SAM" id="Phobius"/>
    </source>
</evidence>
<feature type="transmembrane region" description="Helical" evidence="10">
    <location>
        <begin position="139"/>
        <end position="155"/>
    </location>
</feature>
<dbReference type="EMBL" id="FOLO01000005">
    <property type="protein sequence ID" value="SFC12026.1"/>
    <property type="molecule type" value="Genomic_DNA"/>
</dbReference>
<dbReference type="CDD" id="cd00082">
    <property type="entry name" value="HisKA"/>
    <property type="match status" value="1"/>
</dbReference>
<keyword evidence="8 13" id="KW-0418">Kinase</keyword>
<protein>
    <recommendedName>
        <fullName evidence="3">histidine kinase</fullName>
        <ecNumber evidence="3">2.7.13.3</ecNumber>
    </recommendedName>
</protein>